<gene>
    <name evidence="1" type="ORF">A2W58_00460</name>
</gene>
<dbReference type="Proteomes" id="UP000179264">
    <property type="component" value="Unassembled WGS sequence"/>
</dbReference>
<dbReference type="Pfam" id="PF04350">
    <property type="entry name" value="PilO"/>
    <property type="match status" value="1"/>
</dbReference>
<dbReference type="InterPro" id="IPR007445">
    <property type="entry name" value="PilO"/>
</dbReference>
<comment type="caution">
    <text evidence="1">The sequence shown here is derived from an EMBL/GenBank/DDBJ whole genome shotgun (WGS) entry which is preliminary data.</text>
</comment>
<organism evidence="1 2">
    <name type="scientific">Candidatus Zambryskibacteria bacterium RIFCSPHIGHO2_02_38_10.5</name>
    <dbReference type="NCBI Taxonomy" id="1802742"/>
    <lineage>
        <taxon>Bacteria</taxon>
        <taxon>Candidatus Zambryskiibacteriota</taxon>
    </lineage>
</organism>
<dbReference type="Gene3D" id="3.30.70.60">
    <property type="match status" value="1"/>
</dbReference>
<accession>A0A1G2T5R2</accession>
<evidence type="ECO:0000313" key="2">
    <source>
        <dbReference type="Proteomes" id="UP000179264"/>
    </source>
</evidence>
<dbReference type="InterPro" id="IPR014717">
    <property type="entry name" value="Transl_elong_EF1B/ribsomal_bS6"/>
</dbReference>
<reference evidence="1 2" key="1">
    <citation type="journal article" date="2016" name="Nat. Commun.">
        <title>Thousands of microbial genomes shed light on interconnected biogeochemical processes in an aquifer system.</title>
        <authorList>
            <person name="Anantharaman K."/>
            <person name="Brown C.T."/>
            <person name="Hug L.A."/>
            <person name="Sharon I."/>
            <person name="Castelle C.J."/>
            <person name="Probst A.J."/>
            <person name="Thomas B.C."/>
            <person name="Singh A."/>
            <person name="Wilkins M.J."/>
            <person name="Karaoz U."/>
            <person name="Brodie E.L."/>
            <person name="Williams K.H."/>
            <person name="Hubbard S.S."/>
            <person name="Banfield J.F."/>
        </authorList>
    </citation>
    <scope>NUCLEOTIDE SEQUENCE [LARGE SCALE GENOMIC DNA]</scope>
</reference>
<dbReference type="GO" id="GO:0043107">
    <property type="term" value="P:type IV pilus-dependent motility"/>
    <property type="evidence" value="ECO:0007669"/>
    <property type="project" value="InterPro"/>
</dbReference>
<dbReference type="AlphaFoldDB" id="A0A1G2T5R2"/>
<dbReference type="EMBL" id="MHVL01000043">
    <property type="protein sequence ID" value="OHA92614.1"/>
    <property type="molecule type" value="Genomic_DNA"/>
</dbReference>
<evidence type="ECO:0008006" key="3">
    <source>
        <dbReference type="Google" id="ProtNLM"/>
    </source>
</evidence>
<evidence type="ECO:0000313" key="1">
    <source>
        <dbReference type="EMBL" id="OHA92614.1"/>
    </source>
</evidence>
<proteinExistence type="predicted"/>
<dbReference type="GO" id="GO:0043683">
    <property type="term" value="P:type IV pilus assembly"/>
    <property type="evidence" value="ECO:0007669"/>
    <property type="project" value="InterPro"/>
</dbReference>
<name>A0A1G2T5R2_9BACT</name>
<protein>
    <recommendedName>
        <fullName evidence="3">Pilus assembly protein PilO</fullName>
    </recommendedName>
</protein>
<sequence length="185" mass="21002">MKNLAPFIIIAISLGMYFLYVSPTMADIRLLSAKKSEYTNVLLKSKELGAKRDSVLIAYNSIREEDVDRLSKVIPTKFDQVRLVNDINTMANRYGMKVTDFKVEESKAEVRSDIISQSKEELYKTIAVTFTTNGQYIEFIRFLRDLESSLRLIDVGSLSIKTDGGKSSGAHSLDYSIQIYTYSLR</sequence>